<feature type="chain" id="PRO_5009523525" description="PKD domain-containing protein" evidence="1">
    <location>
        <begin position="26"/>
        <end position="501"/>
    </location>
</feature>
<evidence type="ECO:0000256" key="1">
    <source>
        <dbReference type="SAM" id="SignalP"/>
    </source>
</evidence>
<keyword evidence="1" id="KW-0732">Signal</keyword>
<dbReference type="InterPro" id="IPR000601">
    <property type="entry name" value="PKD_dom"/>
</dbReference>
<feature type="domain" description="PKD" evidence="2">
    <location>
        <begin position="299"/>
        <end position="352"/>
    </location>
</feature>
<dbReference type="InterPro" id="IPR013783">
    <property type="entry name" value="Ig-like_fold"/>
</dbReference>
<organism evidence="3 4">
    <name type="scientific">Candidatus Kaiserbacteria bacterium RIFCSPHIGHO2_01_FULL_54_36</name>
    <dbReference type="NCBI Taxonomy" id="1798482"/>
    <lineage>
        <taxon>Bacteria</taxon>
        <taxon>Candidatus Kaiseribacteriota</taxon>
    </lineage>
</organism>
<evidence type="ECO:0000259" key="2">
    <source>
        <dbReference type="PROSITE" id="PS50093"/>
    </source>
</evidence>
<evidence type="ECO:0000313" key="4">
    <source>
        <dbReference type="Proteomes" id="UP000178370"/>
    </source>
</evidence>
<dbReference type="Pfam" id="PF01471">
    <property type="entry name" value="PG_binding_1"/>
    <property type="match status" value="1"/>
</dbReference>
<dbReference type="InterPro" id="IPR036366">
    <property type="entry name" value="PGBDSf"/>
</dbReference>
<name>A0A1F6CPQ5_9BACT</name>
<dbReference type="PROSITE" id="PS50093">
    <property type="entry name" value="PKD"/>
    <property type="match status" value="1"/>
</dbReference>
<dbReference type="Proteomes" id="UP000178370">
    <property type="component" value="Unassembled WGS sequence"/>
</dbReference>
<dbReference type="Gene3D" id="1.10.101.10">
    <property type="entry name" value="PGBD-like superfamily/PGBD"/>
    <property type="match status" value="1"/>
</dbReference>
<dbReference type="InterPro" id="IPR022409">
    <property type="entry name" value="PKD/Chitinase_dom"/>
</dbReference>
<feature type="signal peptide" evidence="1">
    <location>
        <begin position="1"/>
        <end position="25"/>
    </location>
</feature>
<dbReference type="InterPro" id="IPR002477">
    <property type="entry name" value="Peptidoglycan-bd-like"/>
</dbReference>
<dbReference type="InterPro" id="IPR035986">
    <property type="entry name" value="PKD_dom_sf"/>
</dbReference>
<dbReference type="Gene3D" id="2.60.40.10">
    <property type="entry name" value="Immunoglobulins"/>
    <property type="match status" value="2"/>
</dbReference>
<sequence>MFDMKLKHIAAVATLALFLPVAVSALTAEEITAQIRTLLAQVALLKEQLNLVQPKPPTPAVNRICPQILRQLSQGTRGDDVASLQAYLGVDQTGYFGPLTASAVMKFQSDEGISRVGTVGPQTRAAFARRCGNLKQDFSVTPTSGSVPLTVAFQMPGGTGVDGGYSVDFGDGTGTGAMTCGEVPYPKLCRLTHVYTVSGTYHAQLMEPRGIGDVVTWQKLGKQVTITVGGSTTGHPVPCPAYVPPTACPAGQHHVATGPVTYDSQGCYVPAPQKCVPDTNGTFSAAPTSGSAPLAVSFSGTVNSAGYSIDFGDGTSSGDVRCGHGGCPTSPSSSSVATAHTYNSAGTYVAKLRQHFSMNAGNCAGVDCNVVGTATITVGNPISNGAVYGIAIVTSGNCMPSTNGSSCGTTPAAYKTVYVHQRTTLGASPSANPTTPLVAQTQTDAYGAYRVSVPPGNYSIFIDDAGRKVCAFGDGNANACPVTVGQVAVEYNINNNTHAVY</sequence>
<dbReference type="STRING" id="1798482.A2763_01205"/>
<gene>
    <name evidence="3" type="ORF">A2763_01205</name>
</gene>
<dbReference type="SUPFAM" id="SSF49299">
    <property type="entry name" value="PKD domain"/>
    <property type="match status" value="2"/>
</dbReference>
<dbReference type="InterPro" id="IPR036365">
    <property type="entry name" value="PGBD-like_sf"/>
</dbReference>
<dbReference type="EMBL" id="MFKV01000001">
    <property type="protein sequence ID" value="OGG51156.1"/>
    <property type="molecule type" value="Genomic_DNA"/>
</dbReference>
<accession>A0A1F6CPQ5</accession>
<protein>
    <recommendedName>
        <fullName evidence="2">PKD domain-containing protein</fullName>
    </recommendedName>
</protein>
<proteinExistence type="predicted"/>
<comment type="caution">
    <text evidence="3">The sequence shown here is derived from an EMBL/GenBank/DDBJ whole genome shotgun (WGS) entry which is preliminary data.</text>
</comment>
<dbReference type="SMART" id="SM00089">
    <property type="entry name" value="PKD"/>
    <property type="match status" value="2"/>
</dbReference>
<dbReference type="SUPFAM" id="SSF47090">
    <property type="entry name" value="PGBD-like"/>
    <property type="match status" value="1"/>
</dbReference>
<reference evidence="3 4" key="1">
    <citation type="journal article" date="2016" name="Nat. Commun.">
        <title>Thousands of microbial genomes shed light on interconnected biogeochemical processes in an aquifer system.</title>
        <authorList>
            <person name="Anantharaman K."/>
            <person name="Brown C.T."/>
            <person name="Hug L.A."/>
            <person name="Sharon I."/>
            <person name="Castelle C.J."/>
            <person name="Probst A.J."/>
            <person name="Thomas B.C."/>
            <person name="Singh A."/>
            <person name="Wilkins M.J."/>
            <person name="Karaoz U."/>
            <person name="Brodie E.L."/>
            <person name="Williams K.H."/>
            <person name="Hubbard S.S."/>
            <person name="Banfield J.F."/>
        </authorList>
    </citation>
    <scope>NUCLEOTIDE SEQUENCE [LARGE SCALE GENOMIC DNA]</scope>
</reference>
<evidence type="ECO:0000313" key="3">
    <source>
        <dbReference type="EMBL" id="OGG51156.1"/>
    </source>
</evidence>
<dbReference type="AlphaFoldDB" id="A0A1F6CPQ5"/>